<dbReference type="InterPro" id="IPR047992">
    <property type="entry name" value="BREX_PglZ"/>
</dbReference>
<organism evidence="5 6">
    <name type="scientific">Dactylosporangium siamense</name>
    <dbReference type="NCBI Taxonomy" id="685454"/>
    <lineage>
        <taxon>Bacteria</taxon>
        <taxon>Bacillati</taxon>
        <taxon>Actinomycetota</taxon>
        <taxon>Actinomycetes</taxon>
        <taxon>Micromonosporales</taxon>
        <taxon>Micromonosporaceae</taxon>
        <taxon>Dactylosporangium</taxon>
    </lineage>
</organism>
<proteinExistence type="predicted"/>
<dbReference type="Pfam" id="PF08665">
    <property type="entry name" value="PglZ"/>
    <property type="match status" value="1"/>
</dbReference>
<evidence type="ECO:0008006" key="7">
    <source>
        <dbReference type="Google" id="ProtNLM"/>
    </source>
</evidence>
<dbReference type="Pfam" id="PF25862">
    <property type="entry name" value="PglZ_1st"/>
    <property type="match status" value="1"/>
</dbReference>
<comment type="caution">
    <text evidence="5">The sequence shown here is derived from an EMBL/GenBank/DDBJ whole genome shotgun (WGS) entry which is preliminary data.</text>
</comment>
<evidence type="ECO:0000256" key="1">
    <source>
        <dbReference type="SAM" id="MobiDB-lite"/>
    </source>
</evidence>
<dbReference type="Pfam" id="PF25861">
    <property type="entry name" value="PglZ_2nd"/>
    <property type="match status" value="1"/>
</dbReference>
<feature type="domain" description="Alkaline phosphatase-like protein PglZ N-terminal" evidence="3">
    <location>
        <begin position="17"/>
        <end position="118"/>
    </location>
</feature>
<feature type="domain" description="Alkaline phosphatase-like protein PglZ C-terminal" evidence="4">
    <location>
        <begin position="831"/>
        <end position="931"/>
    </location>
</feature>
<sequence>MTAPDATRSRVIRITPAALTRKIEQQLARHRRAADGPAPVILLRAEPQWAATEPTLTLTDGTPIRVTTAVSTLAVWDHLVGHRTGAAPEPLVVLTDLTDTELGPGVLSDVFRNKVITIEPWSLIADCFGAQRVDPRLAQQRWAGTALIDAMPSTGWPKLSGTVLTRDVALSCLAAARLGLNATNGDAENLDGAALLRWTLRPEATAALTDLPADERAGLQDWLVERTGNSARPVFALIKAGRVGDSLPLGLVCAVLWSDDSADAARAKGRVDQYLNDAALGDQELVALGRTAEQVVAEMLVESGRDGVHGAAVALHLRQVLDQAEKLVIQLGAQAAAASSPILRSGFDHLVGTVARALHGTLAKPGPLSLPALETAVDALGKHHLASAQPQRVERARMALRLTRWLALGDPTPPQGVGEAIDQQVAQWGWVDWALTHVWAGEEAHPVLQAAYRDLYQQVAARRRALDEAFAGRLATWTAAGGPLSGPTLVVEKVLERVVAPLIRDAGPPVLLVILDGMSTAVAAELAQDLTDHGLVEFDPLSGADKAAAQPRRRGVVAALPTLTTVSRASLLSGKLLSGGQDDERTAFESHPLWAGRPARLFHKGSLHGGAGEVLGAELVQALGDAQTVVAVVINTVDDALDRGRESADASWRLNNLGPLRVLLDHARSAGRAVILTSDHGHVLHRDGTHRSVDAAESGRHRRPGSTPVGAGEVLLSGPRVVADEHRIVALWDPDLRYGPKNAGYHGGAALAEVAIPLLAFLSRGAEVPAGWGALSDQRPAWWEPVTPATPAAPVATIAPAVPPRKGTRRPVPQGQEALDIVLDTPVADAPAPGLLDALFASEMFEAQQASTARRMPKPKIRAALDALLAANNTLPLPVFAQRAGEVPARASGFATTLARILNVDNFEVLQLIDGGQTVRLNVALLRAQFGLPDDVR</sequence>
<keyword evidence="6" id="KW-1185">Reference proteome</keyword>
<dbReference type="RefSeq" id="WP_203846758.1">
    <property type="nucleotide sequence ID" value="NZ_BAAAVW010000007.1"/>
</dbReference>
<dbReference type="EMBL" id="BONQ01000047">
    <property type="protein sequence ID" value="GIG44959.1"/>
    <property type="molecule type" value="Genomic_DNA"/>
</dbReference>
<evidence type="ECO:0000313" key="5">
    <source>
        <dbReference type="EMBL" id="GIG44959.1"/>
    </source>
</evidence>
<dbReference type="InterPro" id="IPR058880">
    <property type="entry name" value="PglZ_N"/>
</dbReference>
<dbReference type="Proteomes" id="UP000660611">
    <property type="component" value="Unassembled WGS sequence"/>
</dbReference>
<feature type="compositionally biased region" description="Basic and acidic residues" evidence="1">
    <location>
        <begin position="686"/>
        <end position="699"/>
    </location>
</feature>
<dbReference type="Pfam" id="PF25863">
    <property type="entry name" value="PglZ_C"/>
    <property type="match status" value="1"/>
</dbReference>
<gene>
    <name evidence="5" type="ORF">Dsi01nite_030000</name>
</gene>
<name>A0A919PJP2_9ACTN</name>
<dbReference type="InterPro" id="IPR058881">
    <property type="entry name" value="PglZ_2nd"/>
</dbReference>
<feature type="domain" description="Alkaline phosphatase-like protein PglZ second" evidence="2">
    <location>
        <begin position="191"/>
        <end position="341"/>
    </location>
</feature>
<protein>
    <recommendedName>
        <fullName evidence="7">BREX-2 system phosphatase PglZ</fullName>
    </recommendedName>
</protein>
<evidence type="ECO:0000259" key="2">
    <source>
        <dbReference type="Pfam" id="PF25861"/>
    </source>
</evidence>
<dbReference type="NCBIfam" id="NF033446">
    <property type="entry name" value="BREX_PglZ_2"/>
    <property type="match status" value="1"/>
</dbReference>
<reference evidence="5" key="1">
    <citation type="submission" date="2021-01" db="EMBL/GenBank/DDBJ databases">
        <title>Whole genome shotgun sequence of Dactylosporangium siamense NBRC 106093.</title>
        <authorList>
            <person name="Komaki H."/>
            <person name="Tamura T."/>
        </authorList>
    </citation>
    <scope>NUCLEOTIDE SEQUENCE</scope>
    <source>
        <strain evidence="5">NBRC 106093</strain>
    </source>
</reference>
<evidence type="ECO:0000259" key="4">
    <source>
        <dbReference type="Pfam" id="PF25863"/>
    </source>
</evidence>
<evidence type="ECO:0000313" key="6">
    <source>
        <dbReference type="Proteomes" id="UP000660611"/>
    </source>
</evidence>
<dbReference type="AlphaFoldDB" id="A0A919PJP2"/>
<accession>A0A919PJP2</accession>
<feature type="region of interest" description="Disordered" evidence="1">
    <location>
        <begin position="686"/>
        <end position="713"/>
    </location>
</feature>
<evidence type="ECO:0000259" key="3">
    <source>
        <dbReference type="Pfam" id="PF25862"/>
    </source>
</evidence>
<dbReference type="InterPro" id="IPR058882">
    <property type="entry name" value="PglZ_C"/>
</dbReference>